<evidence type="ECO:0000313" key="3">
    <source>
        <dbReference type="Proteomes" id="UP001228403"/>
    </source>
</evidence>
<dbReference type="Pfam" id="PF00300">
    <property type="entry name" value="His_Phos_1"/>
    <property type="match status" value="1"/>
</dbReference>
<organism evidence="2 3">
    <name type="scientific">Bacteroides eggerthii</name>
    <dbReference type="NCBI Taxonomy" id="28111"/>
    <lineage>
        <taxon>Bacteria</taxon>
        <taxon>Pseudomonadati</taxon>
        <taxon>Bacteroidota</taxon>
        <taxon>Bacteroidia</taxon>
        <taxon>Bacteroidales</taxon>
        <taxon>Bacteroidaceae</taxon>
        <taxon>Bacteroides</taxon>
    </lineage>
</organism>
<dbReference type="PANTHER" id="PTHR48100">
    <property type="entry name" value="BROAD-SPECIFICITY PHOSPHATASE YOR283W-RELATED"/>
    <property type="match status" value="1"/>
</dbReference>
<dbReference type="InterPro" id="IPR050275">
    <property type="entry name" value="PGM_Phosphatase"/>
</dbReference>
<dbReference type="InterPro" id="IPR029033">
    <property type="entry name" value="His_PPase_superfam"/>
</dbReference>
<dbReference type="Proteomes" id="UP001228403">
    <property type="component" value="Unassembled WGS sequence"/>
</dbReference>
<comment type="caution">
    <text evidence="2">The sequence shown here is derived from an EMBL/GenBank/DDBJ whole genome shotgun (WGS) entry which is preliminary data.</text>
</comment>
<dbReference type="InterPro" id="IPR017578">
    <property type="entry name" value="Ribazole_CobC"/>
</dbReference>
<dbReference type="Gene3D" id="3.40.50.1240">
    <property type="entry name" value="Phosphoglycerate mutase-like"/>
    <property type="match status" value="1"/>
</dbReference>
<dbReference type="InterPro" id="IPR013078">
    <property type="entry name" value="His_Pase_superF_clade-1"/>
</dbReference>
<dbReference type="EC" id="3.1.3.73" evidence="1"/>
<evidence type="ECO:0000313" key="2">
    <source>
        <dbReference type="EMBL" id="MDM8145479.1"/>
    </source>
</evidence>
<dbReference type="SUPFAM" id="SSF53254">
    <property type="entry name" value="Phosphoglycerate mutase-like"/>
    <property type="match status" value="1"/>
</dbReference>
<dbReference type="NCBIfam" id="TIGR03162">
    <property type="entry name" value="ribazole_cobC"/>
    <property type="match status" value="1"/>
</dbReference>
<protein>
    <recommendedName>
        <fullName evidence="1">Alpha-ribazole phosphatase</fullName>
        <ecNumber evidence="1">3.1.3.73</ecNumber>
    </recommendedName>
</protein>
<reference evidence="3" key="2">
    <citation type="submission" date="2023-07" db="EMBL/GenBank/DDBJ databases">
        <title>Identification and characterization of horizontal gene transfer across gut microbiota members of farm animals based on homology search.</title>
        <authorList>
            <person name="Schwarzerova J."/>
            <person name="Nykrynova M."/>
            <person name="Jureckova K."/>
            <person name="Cejkova D."/>
            <person name="Rychlik I."/>
        </authorList>
    </citation>
    <scope>NUCLEOTIDE SEQUENCE [LARGE SCALE GENOMIC DNA]</scope>
    <source>
        <strain evidence="3">ET4</strain>
    </source>
</reference>
<accession>A0ABT7U4N7</accession>
<gene>
    <name evidence="2" type="primary">cobC</name>
    <name evidence="2" type="ORF">QUW02_06015</name>
</gene>
<dbReference type="PANTHER" id="PTHR48100:SF1">
    <property type="entry name" value="HISTIDINE PHOSPHATASE FAMILY PROTEIN-RELATED"/>
    <property type="match status" value="1"/>
</dbReference>
<sequence>MEVYLIRHTSVDVPHGVCYGFTDVPLKASFPEEAAETKKQLEGLSFDCVYSSPLSRATKLADFCGFPEAIRDERLKELNMGDWEMMRYDQITDPEIRKWFEDYLNTPTKNGESFMDLYRRVSAFLEELKEKNYQRVAIFAHGGVLICAQVFAGQVKMEEGYDNLTPYGGVIKIEI</sequence>
<dbReference type="CDD" id="cd07067">
    <property type="entry name" value="HP_PGM_like"/>
    <property type="match status" value="1"/>
</dbReference>
<reference evidence="2 3" key="1">
    <citation type="submission" date="2023-06" db="EMBL/GenBank/DDBJ databases">
        <authorList>
            <person name="Zeman M."/>
            <person name="Kubasova T."/>
            <person name="Jahodarova E."/>
            <person name="Nykrynova M."/>
            <person name="Rychlik I."/>
        </authorList>
    </citation>
    <scope>NUCLEOTIDE SEQUENCE [LARGE SCALE GENOMIC DNA]</scope>
    <source>
        <strain evidence="2 3">ET4</strain>
    </source>
</reference>
<dbReference type="SMART" id="SM00855">
    <property type="entry name" value="PGAM"/>
    <property type="match status" value="1"/>
</dbReference>
<keyword evidence="3" id="KW-1185">Reference proteome</keyword>
<evidence type="ECO:0000256" key="1">
    <source>
        <dbReference type="NCBIfam" id="TIGR03162"/>
    </source>
</evidence>
<name>A0ABT7U4N7_9BACE</name>
<proteinExistence type="predicted"/>
<dbReference type="EMBL" id="JAUDCF010000010">
    <property type="protein sequence ID" value="MDM8145479.1"/>
    <property type="molecule type" value="Genomic_DNA"/>
</dbReference>